<comment type="caution">
    <text evidence="1">The sequence shown here is derived from an EMBL/GenBank/DDBJ whole genome shotgun (WGS) entry which is preliminary data.</text>
</comment>
<evidence type="ECO:0000313" key="1">
    <source>
        <dbReference type="EMBL" id="KAB0790674.1"/>
    </source>
</evidence>
<name>A0A5N4A017_PHOPY</name>
<dbReference type="AlphaFoldDB" id="A0A5N4A017"/>
<reference evidence="1 2" key="1">
    <citation type="journal article" date="2018" name="Elife">
        <title>Firefly genomes illuminate parallel origins of bioluminescence in beetles.</title>
        <authorList>
            <person name="Fallon T.R."/>
            <person name="Lower S.E."/>
            <person name="Chang C.H."/>
            <person name="Bessho-Uehara M."/>
            <person name="Martin G.J."/>
            <person name="Bewick A.J."/>
            <person name="Behringer M."/>
            <person name="Debat H.J."/>
            <person name="Wong I."/>
            <person name="Day J.C."/>
            <person name="Suvorov A."/>
            <person name="Silva C.J."/>
            <person name="Stanger-Hall K.F."/>
            <person name="Hall D.W."/>
            <person name="Schmitz R.J."/>
            <person name="Nelson D.R."/>
            <person name="Lewis S.M."/>
            <person name="Shigenobu S."/>
            <person name="Bybee S.M."/>
            <person name="Larracuente A.M."/>
            <person name="Oba Y."/>
            <person name="Weng J.K."/>
        </authorList>
    </citation>
    <scope>NUCLEOTIDE SEQUENCE [LARGE SCALE GENOMIC DNA]</scope>
    <source>
        <strain evidence="1">1611_PpyrPB1</strain>
        <tissue evidence="1">Whole body</tissue>
    </source>
</reference>
<proteinExistence type="predicted"/>
<sequence length="105" mass="11984">MNKKSDGGSIKTDLISSFKATGLVPLDPLRVLQKIPSEDYVPEATINNVLVDYLMQQKFFTKRRRLEVEPGNCDRKEAQTLNRKYANRLQTMSPVTNLLKTLSKK</sequence>
<gene>
    <name evidence="1" type="ORF">PPYR_14883</name>
</gene>
<keyword evidence="2" id="KW-1185">Reference proteome</keyword>
<evidence type="ECO:0000313" key="2">
    <source>
        <dbReference type="Proteomes" id="UP000327044"/>
    </source>
</evidence>
<dbReference type="InParanoid" id="A0A5N4A017"/>
<dbReference type="EMBL" id="VVIM01000933">
    <property type="protein sequence ID" value="KAB0790674.1"/>
    <property type="molecule type" value="Genomic_DNA"/>
</dbReference>
<accession>A0A5N4A017</accession>
<protein>
    <submittedName>
        <fullName evidence="1">Uncharacterized protein</fullName>
    </submittedName>
</protein>
<organism evidence="1 2">
    <name type="scientific">Photinus pyralis</name>
    <name type="common">Common eastern firefly</name>
    <name type="synonym">Lampyris pyralis</name>
    <dbReference type="NCBI Taxonomy" id="7054"/>
    <lineage>
        <taxon>Eukaryota</taxon>
        <taxon>Metazoa</taxon>
        <taxon>Ecdysozoa</taxon>
        <taxon>Arthropoda</taxon>
        <taxon>Hexapoda</taxon>
        <taxon>Insecta</taxon>
        <taxon>Pterygota</taxon>
        <taxon>Neoptera</taxon>
        <taxon>Endopterygota</taxon>
        <taxon>Coleoptera</taxon>
        <taxon>Polyphaga</taxon>
        <taxon>Elateriformia</taxon>
        <taxon>Elateroidea</taxon>
        <taxon>Lampyridae</taxon>
        <taxon>Lampyrinae</taxon>
        <taxon>Photinus</taxon>
    </lineage>
</organism>
<dbReference type="Proteomes" id="UP000327044">
    <property type="component" value="Unassembled WGS sequence"/>
</dbReference>